<dbReference type="PRINTS" id="PR00318">
    <property type="entry name" value="GPROTEINA"/>
</dbReference>
<comment type="caution">
    <text evidence="8">The sequence shown here is derived from an EMBL/GenBank/DDBJ whole genome shotgun (WGS) entry which is preliminary data.</text>
</comment>
<dbReference type="SUPFAM" id="SSF52540">
    <property type="entry name" value="P-loop containing nucleoside triphosphate hydrolases"/>
    <property type="match status" value="1"/>
</dbReference>
<dbReference type="SMART" id="SM00275">
    <property type="entry name" value="G_alpha"/>
    <property type="match status" value="1"/>
</dbReference>
<dbReference type="PROSITE" id="PS51882">
    <property type="entry name" value="G_ALPHA"/>
    <property type="match status" value="1"/>
</dbReference>
<dbReference type="SUPFAM" id="SSF47895">
    <property type="entry name" value="Transducin (alpha subunit), insertion domain"/>
    <property type="match status" value="1"/>
</dbReference>
<keyword evidence="3 6" id="KW-0460">Magnesium</keyword>
<feature type="region of interest" description="Disordered" evidence="7">
    <location>
        <begin position="183"/>
        <end position="208"/>
    </location>
</feature>
<evidence type="ECO:0000256" key="1">
    <source>
        <dbReference type="ARBA" id="ARBA00022723"/>
    </source>
</evidence>
<gene>
    <name evidence="8" type="ORF">BGW36DRAFT_288497</name>
</gene>
<dbReference type="RefSeq" id="XP_046076929.1">
    <property type="nucleotide sequence ID" value="XM_046210577.1"/>
</dbReference>
<dbReference type="PANTHER" id="PTHR10218">
    <property type="entry name" value="GTP-BINDING PROTEIN ALPHA SUBUNIT"/>
    <property type="match status" value="1"/>
</dbReference>
<evidence type="ECO:0000256" key="5">
    <source>
        <dbReference type="ARBA" id="ARBA00023224"/>
    </source>
</evidence>
<dbReference type="AlphaFoldDB" id="A0AAD4Q545"/>
<keyword evidence="5" id="KW-0807">Transducer</keyword>
<dbReference type="FunFam" id="3.40.50.300:FF:000692">
    <property type="entry name" value="Guanine nucleotide-binding protein subunit alpha"/>
    <property type="match status" value="1"/>
</dbReference>
<dbReference type="Gene3D" id="1.10.400.10">
    <property type="entry name" value="GI Alpha 1, domain 2-like"/>
    <property type="match status" value="1"/>
</dbReference>
<keyword evidence="1 6" id="KW-0479">Metal-binding</keyword>
<reference evidence="8" key="1">
    <citation type="submission" date="2021-12" db="EMBL/GenBank/DDBJ databases">
        <title>Convergent genome expansion in fungi linked to evolution of root-endophyte symbiosis.</title>
        <authorList>
            <consortium name="DOE Joint Genome Institute"/>
            <person name="Ke Y.-H."/>
            <person name="Bonito G."/>
            <person name="Liao H.-L."/>
            <person name="Looney B."/>
            <person name="Rojas-Flechas A."/>
            <person name="Nash J."/>
            <person name="Hameed K."/>
            <person name="Schadt C."/>
            <person name="Martin F."/>
            <person name="Crous P.W."/>
            <person name="Miettinen O."/>
            <person name="Magnuson J.K."/>
            <person name="Labbe J."/>
            <person name="Jacobson D."/>
            <person name="Doktycz M.J."/>
            <person name="Veneault-Fourrey C."/>
            <person name="Kuo A."/>
            <person name="Mondo S."/>
            <person name="Calhoun S."/>
            <person name="Riley R."/>
            <person name="Ohm R."/>
            <person name="LaButti K."/>
            <person name="Andreopoulos B."/>
            <person name="Pangilinan J."/>
            <person name="Nolan M."/>
            <person name="Tritt A."/>
            <person name="Clum A."/>
            <person name="Lipzen A."/>
            <person name="Daum C."/>
            <person name="Barry K."/>
            <person name="Grigoriev I.V."/>
            <person name="Vilgalys R."/>
        </authorList>
    </citation>
    <scope>NUCLEOTIDE SEQUENCE</scope>
    <source>
        <strain evidence="8">PMI_201</strain>
    </source>
</reference>
<feature type="binding site" evidence="6">
    <location>
        <position position="404"/>
    </location>
    <ligand>
        <name>Mg(2+)</name>
        <dbReference type="ChEBI" id="CHEBI:18420"/>
    </ligand>
</feature>
<evidence type="ECO:0000256" key="3">
    <source>
        <dbReference type="ARBA" id="ARBA00022842"/>
    </source>
</evidence>
<dbReference type="GO" id="GO:0001664">
    <property type="term" value="F:G protein-coupled receptor binding"/>
    <property type="evidence" value="ECO:0007669"/>
    <property type="project" value="TreeGrafter"/>
</dbReference>
<dbReference type="GO" id="GO:0005834">
    <property type="term" value="C:heterotrimeric G-protein complex"/>
    <property type="evidence" value="ECO:0007669"/>
    <property type="project" value="TreeGrafter"/>
</dbReference>
<dbReference type="GO" id="GO:0007189">
    <property type="term" value="P:adenylate cyclase-activating G protein-coupled receptor signaling pathway"/>
    <property type="evidence" value="ECO:0007669"/>
    <property type="project" value="TreeGrafter"/>
</dbReference>
<dbReference type="GO" id="GO:0005737">
    <property type="term" value="C:cytoplasm"/>
    <property type="evidence" value="ECO:0007669"/>
    <property type="project" value="TreeGrafter"/>
</dbReference>
<keyword evidence="2" id="KW-0547">Nucleotide-binding</keyword>
<name>A0AAD4Q545_9EURO</name>
<dbReference type="GO" id="GO:0003924">
    <property type="term" value="F:GTPase activity"/>
    <property type="evidence" value="ECO:0007669"/>
    <property type="project" value="InterPro"/>
</dbReference>
<evidence type="ECO:0000256" key="2">
    <source>
        <dbReference type="ARBA" id="ARBA00022741"/>
    </source>
</evidence>
<evidence type="ECO:0000256" key="4">
    <source>
        <dbReference type="ARBA" id="ARBA00023134"/>
    </source>
</evidence>
<feature type="binding site" evidence="6">
    <location>
        <position position="276"/>
    </location>
    <ligand>
        <name>Mg(2+)</name>
        <dbReference type="ChEBI" id="CHEBI:18420"/>
    </ligand>
</feature>
<evidence type="ECO:0000313" key="9">
    <source>
        <dbReference type="Proteomes" id="UP001201262"/>
    </source>
</evidence>
<sequence>MSVLDERLAKYQRDQLTVQSKTRFVLSENDITEFQSLLNTQVNALNLLLTAMQCKSVIEQSNFLRRAENRSVFNQVKDYTSSLLWLRDSESEITKKSSVAENLDRIDANFSFDPDLFSSRVYRSAAMSTMEQALRVTVTQQWVYNEIEASADDGFSIMTDQETRDWRRIDVDNNKKHLFSAASVSESQRQRANSIKSDPGSTRSSIRPQNWVTTTTSIQRQMGRQTERLGIQQLSNVWFRRQSRIQSAKAPLPQETATETLHSRVLLAGSSRSGKSTAVKAINLLLGIDSELGQVSEKFTILAEVNEQIKNLWAANMTLPDEHNLSLAQSLKRLWPLGEQGVSSDENHSARALWDALKDSGLLDKETLSSFSDGAEYFFDSTDRITNPEYIPSFQDSMWVYTTSTGIALSRYTNGPVEVIICDPGGSRSERRKWGDILDKATTILYFVDAGSYDQVSPEADDMNRIEEDLVLFESLCNARLTAKANIVLFIHKIDKLERKLGTIPFDRSVIECPIPFSGDPHSLKDVMIYLRDAFLAISLKTHRNVPVKFTSLRDPEEFGRLVLSYALPRKKS</sequence>
<protein>
    <submittedName>
        <fullName evidence="8">G-protein alpha subunit-domain-containing protein</fullName>
    </submittedName>
</protein>
<dbReference type="Gene3D" id="3.40.50.300">
    <property type="entry name" value="P-loop containing nucleotide triphosphate hydrolases"/>
    <property type="match status" value="1"/>
</dbReference>
<evidence type="ECO:0000256" key="6">
    <source>
        <dbReference type="PIRSR" id="PIRSR601019-2"/>
    </source>
</evidence>
<dbReference type="GO" id="GO:0046872">
    <property type="term" value="F:metal ion binding"/>
    <property type="evidence" value="ECO:0007669"/>
    <property type="project" value="UniProtKB-KW"/>
</dbReference>
<organism evidence="8 9">
    <name type="scientific">Talaromyces proteolyticus</name>
    <dbReference type="NCBI Taxonomy" id="1131652"/>
    <lineage>
        <taxon>Eukaryota</taxon>
        <taxon>Fungi</taxon>
        <taxon>Dikarya</taxon>
        <taxon>Ascomycota</taxon>
        <taxon>Pezizomycotina</taxon>
        <taxon>Eurotiomycetes</taxon>
        <taxon>Eurotiomycetidae</taxon>
        <taxon>Eurotiales</taxon>
        <taxon>Trichocomaceae</taxon>
        <taxon>Talaromyces</taxon>
        <taxon>Talaromyces sect. Bacilispori</taxon>
    </lineage>
</organism>
<keyword evidence="9" id="KW-1185">Reference proteome</keyword>
<dbReference type="GO" id="GO:0005525">
    <property type="term" value="F:GTP binding"/>
    <property type="evidence" value="ECO:0007669"/>
    <property type="project" value="UniProtKB-KW"/>
</dbReference>
<dbReference type="InterPro" id="IPR011025">
    <property type="entry name" value="GproteinA_insert"/>
</dbReference>
<dbReference type="Pfam" id="PF00503">
    <property type="entry name" value="G-alpha"/>
    <property type="match status" value="1"/>
</dbReference>
<proteinExistence type="predicted"/>
<dbReference type="InterPro" id="IPR027417">
    <property type="entry name" value="P-loop_NTPase"/>
</dbReference>
<dbReference type="GeneID" id="70240864"/>
<accession>A0AAD4Q545</accession>
<dbReference type="InterPro" id="IPR001019">
    <property type="entry name" value="Gprotein_alpha_su"/>
</dbReference>
<evidence type="ECO:0000313" key="8">
    <source>
        <dbReference type="EMBL" id="KAH8703911.1"/>
    </source>
</evidence>
<evidence type="ECO:0000256" key="7">
    <source>
        <dbReference type="SAM" id="MobiDB-lite"/>
    </source>
</evidence>
<dbReference type="GO" id="GO:0031683">
    <property type="term" value="F:G-protein beta/gamma-subunit complex binding"/>
    <property type="evidence" value="ECO:0007669"/>
    <property type="project" value="InterPro"/>
</dbReference>
<dbReference type="PANTHER" id="PTHR10218:SF369">
    <property type="entry name" value="GUANINE NUCLEOTIDE-BINDING PROTEIN ALPHA-2 SUBUNIT"/>
    <property type="match status" value="1"/>
</dbReference>
<dbReference type="Proteomes" id="UP001201262">
    <property type="component" value="Unassembled WGS sequence"/>
</dbReference>
<dbReference type="EMBL" id="JAJTJA010000002">
    <property type="protein sequence ID" value="KAH8703911.1"/>
    <property type="molecule type" value="Genomic_DNA"/>
</dbReference>
<keyword evidence="4" id="KW-0342">GTP-binding</keyword>